<accession>A0ABY8J1M6</accession>
<evidence type="ECO:0000256" key="1">
    <source>
        <dbReference type="ARBA" id="ARBA00022801"/>
    </source>
</evidence>
<evidence type="ECO:0000256" key="2">
    <source>
        <dbReference type="SAM" id="MobiDB-lite"/>
    </source>
</evidence>
<dbReference type="RefSeq" id="WP_283076671.1">
    <property type="nucleotide sequence ID" value="NZ_CP121671.1"/>
</dbReference>
<dbReference type="Gene3D" id="2.60.120.260">
    <property type="entry name" value="Galactose-binding domain-like"/>
    <property type="match status" value="1"/>
</dbReference>
<sequence length="582" mass="66331">MQILVEKNVPCTMRDGTVLYSDIYRPHEEGEFPVLLTRLPYSKDLPFYSHRYLDTNRLVENGYIVIIQDVRGRFQSEGEFEPFIYEAQDGYDTVEWAASLPYSIGKVGMFGLSYYGFTQLLAATERPPSLHAIFPAQTLSDQRKGNFYYDGAYGLGLSETWVLESIAPDLIKRKYNDPEAYNAAMSKWAKCVDHIEKWYLHAPIKNWPPLKELGVAKYFFEQVERDLNDDDWDKSSIANQYNQINVPAYHLGGWYDSLLGSTIDNYIEMKAKADGLKVGEQQRLMIGPWAHGDFGSLIGDKKFGIHASEDWIDYKENLTDLHVRWFDHWLKGKDTQITAEAPVKIFVMGINQWRDEQEWPLSRTNYVPYYFHSKGAANSRSGDGYLSTIKPDEEPSDHFVYDPENPVPSNGGGTLHDGVNTTGPRDQRNIEDRSDVLVYTSAALKESVEVTGPVKVKLWASTDAKDTDFTAKLVDVLPDGTAYNLTDGIIRARYRNGYEPEAELNGEIVQYEIDLWATSNVFLTDHRIRIEISSSNFPRFDVNLNTGQTMLNSSECNPADQVVYHRKQYPSHVLLPIIPAGK</sequence>
<gene>
    <name evidence="4" type="ORF">P9989_20390</name>
</gene>
<organism evidence="4 5">
    <name type="scientific">Halobacillus naozhouensis</name>
    <dbReference type="NCBI Taxonomy" id="554880"/>
    <lineage>
        <taxon>Bacteria</taxon>
        <taxon>Bacillati</taxon>
        <taxon>Bacillota</taxon>
        <taxon>Bacilli</taxon>
        <taxon>Bacillales</taxon>
        <taxon>Bacillaceae</taxon>
        <taxon>Halobacillus</taxon>
    </lineage>
</organism>
<dbReference type="NCBIfam" id="TIGR00976">
    <property type="entry name" value="CocE_NonD"/>
    <property type="match status" value="1"/>
</dbReference>
<proteinExistence type="predicted"/>
<protein>
    <submittedName>
        <fullName evidence="4">CocE/NonD family hydrolase</fullName>
    </submittedName>
</protein>
<evidence type="ECO:0000259" key="3">
    <source>
        <dbReference type="SMART" id="SM00939"/>
    </source>
</evidence>
<dbReference type="Gene3D" id="3.40.50.1820">
    <property type="entry name" value="alpha/beta hydrolase"/>
    <property type="match status" value="1"/>
</dbReference>
<dbReference type="PANTHER" id="PTHR43056:SF10">
    <property type="entry name" value="COCE_NOND FAMILY, PUTATIVE (AFU_ORTHOLOGUE AFUA_7G00600)-RELATED"/>
    <property type="match status" value="1"/>
</dbReference>
<feature type="domain" description="Xaa-Pro dipeptidyl-peptidase C-terminal" evidence="3">
    <location>
        <begin position="323"/>
        <end position="574"/>
    </location>
</feature>
<dbReference type="InterPro" id="IPR005674">
    <property type="entry name" value="CocE/Ser_esterase"/>
</dbReference>
<dbReference type="InterPro" id="IPR008979">
    <property type="entry name" value="Galactose-bd-like_sf"/>
</dbReference>
<dbReference type="SMART" id="SM00939">
    <property type="entry name" value="PepX_C"/>
    <property type="match status" value="1"/>
</dbReference>
<evidence type="ECO:0000313" key="5">
    <source>
        <dbReference type="Proteomes" id="UP001221597"/>
    </source>
</evidence>
<reference evidence="4 5" key="1">
    <citation type="submission" date="2023-04" db="EMBL/GenBank/DDBJ databases">
        <title>Genome sequence of Halobacillus naozhouensis KACC 21980.</title>
        <authorList>
            <person name="Kim S."/>
            <person name="Heo J."/>
            <person name="Kwon S.-W."/>
        </authorList>
    </citation>
    <scope>NUCLEOTIDE SEQUENCE [LARGE SCALE GENOMIC DNA]</scope>
    <source>
        <strain evidence="4 5">KCTC 13234</strain>
    </source>
</reference>
<dbReference type="InterPro" id="IPR029058">
    <property type="entry name" value="AB_hydrolase_fold"/>
</dbReference>
<evidence type="ECO:0000313" key="4">
    <source>
        <dbReference type="EMBL" id="WFT74675.1"/>
    </source>
</evidence>
<dbReference type="InterPro" id="IPR013736">
    <property type="entry name" value="Xaa-Pro_dipept_C"/>
</dbReference>
<dbReference type="SUPFAM" id="SSF53474">
    <property type="entry name" value="alpha/beta-Hydrolases"/>
    <property type="match status" value="1"/>
</dbReference>
<dbReference type="InterPro" id="IPR000383">
    <property type="entry name" value="Xaa-Pro-like_dom"/>
</dbReference>
<dbReference type="Pfam" id="PF02129">
    <property type="entry name" value="Peptidase_S15"/>
    <property type="match status" value="1"/>
</dbReference>
<dbReference type="Pfam" id="PF08530">
    <property type="entry name" value="PepX_C"/>
    <property type="match status" value="1"/>
</dbReference>
<dbReference type="Gene3D" id="1.10.3020.10">
    <property type="entry name" value="alpha-amino acid ester hydrolase ( Helical cap domain)"/>
    <property type="match status" value="1"/>
</dbReference>
<keyword evidence="1 4" id="KW-0378">Hydrolase</keyword>
<dbReference type="Proteomes" id="UP001221597">
    <property type="component" value="Chromosome"/>
</dbReference>
<name>A0ABY8J1M6_9BACI</name>
<dbReference type="SUPFAM" id="SSF49785">
    <property type="entry name" value="Galactose-binding domain-like"/>
    <property type="match status" value="1"/>
</dbReference>
<dbReference type="PANTHER" id="PTHR43056">
    <property type="entry name" value="PEPTIDASE S9 PROLYL OLIGOPEPTIDASE"/>
    <property type="match status" value="1"/>
</dbReference>
<dbReference type="GO" id="GO:0016787">
    <property type="term" value="F:hydrolase activity"/>
    <property type="evidence" value="ECO:0007669"/>
    <property type="project" value="UniProtKB-KW"/>
</dbReference>
<dbReference type="EMBL" id="CP121671">
    <property type="protein sequence ID" value="WFT74675.1"/>
    <property type="molecule type" value="Genomic_DNA"/>
</dbReference>
<dbReference type="InterPro" id="IPR050585">
    <property type="entry name" value="Xaa-Pro_dipeptidyl-ppase/CocE"/>
</dbReference>
<keyword evidence="5" id="KW-1185">Reference proteome</keyword>
<feature type="region of interest" description="Disordered" evidence="2">
    <location>
        <begin position="406"/>
        <end position="428"/>
    </location>
</feature>